<dbReference type="RefSeq" id="WP_375354052.1">
    <property type="nucleotide sequence ID" value="NZ_JBHHMI010000003.1"/>
</dbReference>
<dbReference type="NCBIfam" id="TIGR01891">
    <property type="entry name" value="amidohydrolases"/>
    <property type="match status" value="1"/>
</dbReference>
<gene>
    <name evidence="2" type="ORF">ACE41H_06130</name>
</gene>
<dbReference type="Pfam" id="PF07687">
    <property type="entry name" value="M20_dimer"/>
    <property type="match status" value="1"/>
</dbReference>
<keyword evidence="3" id="KW-1185">Reference proteome</keyword>
<evidence type="ECO:0000313" key="3">
    <source>
        <dbReference type="Proteomes" id="UP001580346"/>
    </source>
</evidence>
<dbReference type="Proteomes" id="UP001580346">
    <property type="component" value="Unassembled WGS sequence"/>
</dbReference>
<reference evidence="2 3" key="1">
    <citation type="submission" date="2024-09" db="EMBL/GenBank/DDBJ databases">
        <title>Paenibacillus zeirhizospherea sp. nov., isolated from surface of the maize (Zea mays) roots in a horticulture field, Hungary.</title>
        <authorList>
            <person name="Marton D."/>
            <person name="Farkas M."/>
            <person name="Bedics A."/>
            <person name="Toth E."/>
            <person name="Tancsics A."/>
            <person name="Boka K."/>
            <person name="Maroti G."/>
            <person name="Kriszt B."/>
            <person name="Cserhati M."/>
        </authorList>
    </citation>
    <scope>NUCLEOTIDE SEQUENCE [LARGE SCALE GENOMIC DNA]</scope>
    <source>
        <strain evidence="2 3">KCTC 33519</strain>
    </source>
</reference>
<dbReference type="Gene3D" id="3.30.70.360">
    <property type="match status" value="1"/>
</dbReference>
<dbReference type="PANTHER" id="PTHR11014">
    <property type="entry name" value="PEPTIDASE M20 FAMILY MEMBER"/>
    <property type="match status" value="1"/>
</dbReference>
<evidence type="ECO:0000313" key="2">
    <source>
        <dbReference type="EMBL" id="MFB5266363.1"/>
    </source>
</evidence>
<dbReference type="InterPro" id="IPR017439">
    <property type="entry name" value="Amidohydrolase"/>
</dbReference>
<name>A0ABV5AQ87_9BACL</name>
<dbReference type="InterPro" id="IPR002933">
    <property type="entry name" value="Peptidase_M20"/>
</dbReference>
<comment type="caution">
    <text evidence="2">The sequence shown here is derived from an EMBL/GenBank/DDBJ whole genome shotgun (WGS) entry which is preliminary data.</text>
</comment>
<dbReference type="EMBL" id="JBHHMI010000003">
    <property type="protein sequence ID" value="MFB5266363.1"/>
    <property type="molecule type" value="Genomic_DNA"/>
</dbReference>
<proteinExistence type="predicted"/>
<dbReference type="InterPro" id="IPR036264">
    <property type="entry name" value="Bact_exopeptidase_dim_dom"/>
</dbReference>
<dbReference type="PANTHER" id="PTHR11014:SF63">
    <property type="entry name" value="METALLOPEPTIDASE, PUTATIVE (AFU_ORTHOLOGUE AFUA_6G09600)-RELATED"/>
    <property type="match status" value="1"/>
</dbReference>
<dbReference type="CDD" id="cd03886">
    <property type="entry name" value="M20_Acy1"/>
    <property type="match status" value="1"/>
</dbReference>
<dbReference type="Pfam" id="PF01546">
    <property type="entry name" value="Peptidase_M20"/>
    <property type="match status" value="1"/>
</dbReference>
<dbReference type="SUPFAM" id="SSF55031">
    <property type="entry name" value="Bacterial exopeptidase dimerisation domain"/>
    <property type="match status" value="1"/>
</dbReference>
<dbReference type="Gene3D" id="3.40.630.10">
    <property type="entry name" value="Zn peptidases"/>
    <property type="match status" value="1"/>
</dbReference>
<sequence length="400" mass="42948">MSEQLKEQLVSWRRDFHQHPETGYEEFRTSTIVARHLESLGLEVTTQVGKTGVVGLLRGEAPGPTIGLRADMDALPIQDLKKDVSYASQINGKGHLCGHDAHTSMLMGAAQLLTGLGRPQRGNIKFIFQPAEEGLAGAKAMMDDGVLQNPQVDAIAGIHVYPGLPTGAIGGSKGIAFASADPIEITIFGKGGHAARPHEGVDAIAVSAQVITALQNVTSRMIDPLEPAVVTIGKIEGGDIGTAIASTVRMVGTVRTLSPAVRDQMPVLIEQVIQGVTRSFGAQYELIYDKSYPAVRNNEGMVDFVTETSQRLYGKEVWRDLKPSTGGEDFAFYSEAVPGVFFRLGVGDGEERTSYPLHHPLFDLDENALQHGTALLSAIALRFLAEADESWLAGLQALQK</sequence>
<protein>
    <submittedName>
        <fullName evidence="2">M20 family metallopeptidase</fullName>
    </submittedName>
</protein>
<dbReference type="PIRSF" id="PIRSF005962">
    <property type="entry name" value="Pept_M20D_amidohydro"/>
    <property type="match status" value="1"/>
</dbReference>
<evidence type="ECO:0000259" key="1">
    <source>
        <dbReference type="Pfam" id="PF07687"/>
    </source>
</evidence>
<accession>A0ABV5AQ87</accession>
<organism evidence="2 3">
    <name type="scientific">Paenibacillus enshidis</name>
    <dbReference type="NCBI Taxonomy" id="1458439"/>
    <lineage>
        <taxon>Bacteria</taxon>
        <taxon>Bacillati</taxon>
        <taxon>Bacillota</taxon>
        <taxon>Bacilli</taxon>
        <taxon>Bacillales</taxon>
        <taxon>Paenibacillaceae</taxon>
        <taxon>Paenibacillus</taxon>
    </lineage>
</organism>
<dbReference type="SUPFAM" id="SSF53187">
    <property type="entry name" value="Zn-dependent exopeptidases"/>
    <property type="match status" value="1"/>
</dbReference>
<dbReference type="InterPro" id="IPR011650">
    <property type="entry name" value="Peptidase_M20_dimer"/>
</dbReference>
<feature type="domain" description="Peptidase M20 dimerisation" evidence="1">
    <location>
        <begin position="184"/>
        <end position="266"/>
    </location>
</feature>